<reference evidence="2" key="1">
    <citation type="submission" date="2021-05" db="EMBL/GenBank/DDBJ databases">
        <authorList>
            <person name="Pietrasiak N."/>
            <person name="Ward R."/>
            <person name="Stajich J.E."/>
            <person name="Kurbessoian T."/>
        </authorList>
    </citation>
    <scope>NUCLEOTIDE SEQUENCE</scope>
    <source>
        <strain evidence="2">UHER 2000/2452</strain>
    </source>
</reference>
<keyword evidence="1" id="KW-1133">Transmembrane helix</keyword>
<dbReference type="Proteomes" id="UP000757435">
    <property type="component" value="Unassembled WGS sequence"/>
</dbReference>
<evidence type="ECO:0000256" key="1">
    <source>
        <dbReference type="SAM" id="Phobius"/>
    </source>
</evidence>
<protein>
    <submittedName>
        <fullName evidence="2">Uncharacterized protein</fullName>
    </submittedName>
</protein>
<evidence type="ECO:0000313" key="3">
    <source>
        <dbReference type="Proteomes" id="UP000757435"/>
    </source>
</evidence>
<comment type="caution">
    <text evidence="2">The sequence shown here is derived from an EMBL/GenBank/DDBJ whole genome shotgun (WGS) entry which is preliminary data.</text>
</comment>
<evidence type="ECO:0000313" key="2">
    <source>
        <dbReference type="EMBL" id="MBW4660505.1"/>
    </source>
</evidence>
<feature type="transmembrane region" description="Helical" evidence="1">
    <location>
        <begin position="126"/>
        <end position="148"/>
    </location>
</feature>
<accession>A0A951QDI7</accession>
<organism evidence="2 3">
    <name type="scientific">Drouetiella hepatica Uher 2000/2452</name>
    <dbReference type="NCBI Taxonomy" id="904376"/>
    <lineage>
        <taxon>Bacteria</taxon>
        <taxon>Bacillati</taxon>
        <taxon>Cyanobacteriota</taxon>
        <taxon>Cyanophyceae</taxon>
        <taxon>Oculatellales</taxon>
        <taxon>Oculatellaceae</taxon>
        <taxon>Drouetiella</taxon>
    </lineage>
</organism>
<keyword evidence="1" id="KW-0472">Membrane</keyword>
<feature type="transmembrane region" description="Helical" evidence="1">
    <location>
        <begin position="37"/>
        <end position="54"/>
    </location>
</feature>
<reference evidence="2" key="2">
    <citation type="journal article" date="2022" name="Microbiol. Resour. Announc.">
        <title>Metagenome Sequencing to Explore Phylogenomics of Terrestrial Cyanobacteria.</title>
        <authorList>
            <person name="Ward R.D."/>
            <person name="Stajich J.E."/>
            <person name="Johansen J.R."/>
            <person name="Huntemann M."/>
            <person name="Clum A."/>
            <person name="Foster B."/>
            <person name="Foster B."/>
            <person name="Roux S."/>
            <person name="Palaniappan K."/>
            <person name="Varghese N."/>
            <person name="Mukherjee S."/>
            <person name="Reddy T.B.K."/>
            <person name="Daum C."/>
            <person name="Copeland A."/>
            <person name="Chen I.A."/>
            <person name="Ivanova N.N."/>
            <person name="Kyrpides N.C."/>
            <person name="Shapiro N."/>
            <person name="Eloe-Fadrosh E.A."/>
            <person name="Pietrasiak N."/>
        </authorList>
    </citation>
    <scope>NUCLEOTIDE SEQUENCE</scope>
    <source>
        <strain evidence="2">UHER 2000/2452</strain>
    </source>
</reference>
<feature type="transmembrane region" description="Helical" evidence="1">
    <location>
        <begin position="101"/>
        <end position="120"/>
    </location>
</feature>
<name>A0A951QDI7_9CYAN</name>
<keyword evidence="1" id="KW-0812">Transmembrane</keyword>
<sequence length="237" mass="26722">MAQATPQIDQLVGWLQDLSLTALTSERFRLWRDRLNSSWQWLISLFVLALLVLWNGSLVLSVALGLAIVIWVYLAQLGWWRLPKAWNWQKLWSRSNRSLTLAVASGGIATCGSYLAIGIWRESQHSWLALGIIVEGLMVLTVLLMMVWQKISHPLEPKQEENNLYLLADLAAADPLKRLIAVRQLTQQALNAGAIPLESAHLTDCYRLMLNREIEPLVCSALLDGLHSLNKLPKQIS</sequence>
<dbReference type="EMBL" id="JAHHHD010000022">
    <property type="protein sequence ID" value="MBW4660505.1"/>
    <property type="molecule type" value="Genomic_DNA"/>
</dbReference>
<proteinExistence type="predicted"/>
<dbReference type="AlphaFoldDB" id="A0A951QDI7"/>
<gene>
    <name evidence="2" type="ORF">KME15_17680</name>
</gene>
<feature type="transmembrane region" description="Helical" evidence="1">
    <location>
        <begin position="60"/>
        <end position="80"/>
    </location>
</feature>